<comment type="similarity">
    <text evidence="5">Belongs to the SAT4 family.</text>
</comment>
<dbReference type="OrthoDB" id="5329176at2759"/>
<accession>S7ZYT8</accession>
<keyword evidence="3 7" id="KW-1133">Transmembrane helix</keyword>
<feature type="transmembrane region" description="Helical" evidence="7">
    <location>
        <begin position="134"/>
        <end position="155"/>
    </location>
</feature>
<proteinExistence type="inferred from homology"/>
<dbReference type="EMBL" id="KB644415">
    <property type="protein sequence ID" value="EPS33971.1"/>
    <property type="molecule type" value="Genomic_DNA"/>
</dbReference>
<feature type="transmembrane region" description="Helical" evidence="7">
    <location>
        <begin position="187"/>
        <end position="207"/>
    </location>
</feature>
<dbReference type="Pfam" id="PF20684">
    <property type="entry name" value="Fung_rhodopsin"/>
    <property type="match status" value="1"/>
</dbReference>
<dbReference type="PhylomeDB" id="S7ZYT8"/>
<feature type="transmembrane region" description="Helical" evidence="7">
    <location>
        <begin position="14"/>
        <end position="37"/>
    </location>
</feature>
<protein>
    <recommendedName>
        <fullName evidence="8">Rhodopsin domain-containing protein</fullName>
    </recommendedName>
</protein>
<dbReference type="InterPro" id="IPR052337">
    <property type="entry name" value="SAT4-like"/>
</dbReference>
<name>S7ZYT8_PENO1</name>
<dbReference type="STRING" id="933388.S7ZYT8"/>
<feature type="transmembrane region" description="Helical" evidence="7">
    <location>
        <begin position="257"/>
        <end position="277"/>
    </location>
</feature>
<gene>
    <name evidence="9" type="ORF">PDE_08933</name>
</gene>
<evidence type="ECO:0000313" key="10">
    <source>
        <dbReference type="Proteomes" id="UP000019376"/>
    </source>
</evidence>
<feature type="transmembrane region" description="Helical" evidence="7">
    <location>
        <begin position="219"/>
        <end position="237"/>
    </location>
</feature>
<feature type="transmembrane region" description="Helical" evidence="7">
    <location>
        <begin position="49"/>
        <end position="70"/>
    </location>
</feature>
<dbReference type="AlphaFoldDB" id="S7ZYT8"/>
<feature type="domain" description="Rhodopsin" evidence="8">
    <location>
        <begin position="33"/>
        <end position="282"/>
    </location>
</feature>
<feature type="region of interest" description="Disordered" evidence="6">
    <location>
        <begin position="317"/>
        <end position="369"/>
    </location>
</feature>
<evidence type="ECO:0000259" key="8">
    <source>
        <dbReference type="Pfam" id="PF20684"/>
    </source>
</evidence>
<keyword evidence="2 7" id="KW-0812">Transmembrane</keyword>
<keyword evidence="4 7" id="KW-0472">Membrane</keyword>
<keyword evidence="10" id="KW-1185">Reference proteome</keyword>
<dbReference type="GO" id="GO:0016020">
    <property type="term" value="C:membrane"/>
    <property type="evidence" value="ECO:0007669"/>
    <property type="project" value="UniProtKB-SubCell"/>
</dbReference>
<evidence type="ECO:0000256" key="5">
    <source>
        <dbReference type="ARBA" id="ARBA00038359"/>
    </source>
</evidence>
<dbReference type="eggNOG" id="ENOG502R8GX">
    <property type="taxonomic scope" value="Eukaryota"/>
</dbReference>
<reference evidence="9 10" key="1">
    <citation type="journal article" date="2013" name="PLoS ONE">
        <title>Genomic and secretomic analyses reveal unique features of the lignocellulolytic enzyme system of Penicillium decumbens.</title>
        <authorList>
            <person name="Liu G."/>
            <person name="Zhang L."/>
            <person name="Wei X."/>
            <person name="Zou G."/>
            <person name="Qin Y."/>
            <person name="Ma L."/>
            <person name="Li J."/>
            <person name="Zheng H."/>
            <person name="Wang S."/>
            <person name="Wang C."/>
            <person name="Xun L."/>
            <person name="Zhao G.-P."/>
            <person name="Zhou Z."/>
            <person name="Qu Y."/>
        </authorList>
    </citation>
    <scope>NUCLEOTIDE SEQUENCE [LARGE SCALE GENOMIC DNA]</scope>
    <source>
        <strain evidence="10">114-2 / CGMCC 5302</strain>
    </source>
</reference>
<evidence type="ECO:0000256" key="1">
    <source>
        <dbReference type="ARBA" id="ARBA00004141"/>
    </source>
</evidence>
<organism evidence="9 10">
    <name type="scientific">Penicillium oxalicum (strain 114-2 / CGMCC 5302)</name>
    <name type="common">Penicillium decumbens</name>
    <dbReference type="NCBI Taxonomy" id="933388"/>
    <lineage>
        <taxon>Eukaryota</taxon>
        <taxon>Fungi</taxon>
        <taxon>Dikarya</taxon>
        <taxon>Ascomycota</taxon>
        <taxon>Pezizomycotina</taxon>
        <taxon>Eurotiomycetes</taxon>
        <taxon>Eurotiomycetidae</taxon>
        <taxon>Eurotiales</taxon>
        <taxon>Aspergillaceae</taxon>
        <taxon>Penicillium</taxon>
    </lineage>
</organism>
<evidence type="ECO:0000256" key="2">
    <source>
        <dbReference type="ARBA" id="ARBA00022692"/>
    </source>
</evidence>
<dbReference type="HOGENOM" id="CLU_028200_3_4_1"/>
<dbReference type="PANTHER" id="PTHR33048:SF140">
    <property type="entry name" value="ATPASE, PUTATIVE (EUROFUNG)-RELATED"/>
    <property type="match status" value="1"/>
</dbReference>
<evidence type="ECO:0000313" key="9">
    <source>
        <dbReference type="EMBL" id="EPS33971.1"/>
    </source>
</evidence>
<sequence length="387" mass="42832">MGLGYTLPLEGKSLVTFIVSAVMLGCSVVAVALRIFVRCRLVKGFGWDDSFMVLALVIFTALNIVVMIGVRKGIGHLSSEFSRPNGTLDLEAIENAMLWWWLGQQLYLWSSAVTKISIAIALLRLTVKKAHRIFLWFIIGVSVVIMIAFWLILLLDCKPISYFWTRVQVLTSTGTCTSVEVLLVVAYIYSSLTIICDLSLGLLPIFLVWKLQMNRKTKIAVGGILSLGAIASVAVIIRMPTLPHYRDYEFLSSTIRIAIWSIIETGLGITAGSLITLRPLFRWLLGDGSVYGKKPSTGGKYPLSSVRSANLKNSANDPSYWRPDLNPDREGHFAQASSLPHHGTHLDMNSSSEALNPVPRTDPSGRGVTVQKTFVHTVSERDHRSWV</sequence>
<evidence type="ECO:0000256" key="4">
    <source>
        <dbReference type="ARBA" id="ARBA00023136"/>
    </source>
</evidence>
<dbReference type="PANTHER" id="PTHR33048">
    <property type="entry name" value="PTH11-LIKE INTEGRAL MEMBRANE PROTEIN (AFU_ORTHOLOGUE AFUA_5G11245)"/>
    <property type="match status" value="1"/>
</dbReference>
<evidence type="ECO:0000256" key="6">
    <source>
        <dbReference type="SAM" id="MobiDB-lite"/>
    </source>
</evidence>
<evidence type="ECO:0000256" key="3">
    <source>
        <dbReference type="ARBA" id="ARBA00022989"/>
    </source>
</evidence>
<evidence type="ECO:0000256" key="7">
    <source>
        <dbReference type="SAM" id="Phobius"/>
    </source>
</evidence>
<dbReference type="InterPro" id="IPR049326">
    <property type="entry name" value="Rhodopsin_dom_fungi"/>
</dbReference>
<dbReference type="Proteomes" id="UP000019376">
    <property type="component" value="Unassembled WGS sequence"/>
</dbReference>
<comment type="subcellular location">
    <subcellularLocation>
        <location evidence="1">Membrane</location>
        <topology evidence="1">Multi-pass membrane protein</topology>
    </subcellularLocation>
</comment>
<feature type="transmembrane region" description="Helical" evidence="7">
    <location>
        <begin position="106"/>
        <end position="127"/>
    </location>
</feature>